<dbReference type="Proteomes" id="UP001322664">
    <property type="component" value="Chromosome"/>
</dbReference>
<gene>
    <name evidence="1" type="ORF">R6U77_16980</name>
</gene>
<keyword evidence="2" id="KW-1185">Reference proteome</keyword>
<evidence type="ECO:0000313" key="1">
    <source>
        <dbReference type="EMBL" id="WPK11564.1"/>
    </source>
</evidence>
<name>A0ABZ0RVZ4_9BACI</name>
<dbReference type="RefSeq" id="WP_293920821.1">
    <property type="nucleotide sequence ID" value="NZ_CP137624.1"/>
</dbReference>
<accession>A0ABZ0RVZ4</accession>
<protein>
    <submittedName>
        <fullName evidence="1">Uncharacterized protein</fullName>
    </submittedName>
</protein>
<proteinExistence type="predicted"/>
<dbReference type="EMBL" id="CP137624">
    <property type="protein sequence ID" value="WPK11564.1"/>
    <property type="molecule type" value="Genomic_DNA"/>
</dbReference>
<sequence>MKKLFQMAAIFEMTNFQLFKWQGNYRILAASEASCSCMIEDYVVHIMGERIIVTVLATNGFTVSCEKLHALQIEKHA</sequence>
<organism evidence="1 2">
    <name type="scientific">Lysinibacillus louembei</name>
    <dbReference type="NCBI Taxonomy" id="1470088"/>
    <lineage>
        <taxon>Bacteria</taxon>
        <taxon>Bacillati</taxon>
        <taxon>Bacillota</taxon>
        <taxon>Bacilli</taxon>
        <taxon>Bacillales</taxon>
        <taxon>Bacillaceae</taxon>
        <taxon>Lysinibacillus</taxon>
    </lineage>
</organism>
<reference evidence="1 2" key="1">
    <citation type="submission" date="2023-09" db="EMBL/GenBank/DDBJ databases">
        <authorList>
            <person name="Page C.A."/>
            <person name="Perez-Diaz I.M."/>
        </authorList>
    </citation>
    <scope>NUCLEOTIDE SEQUENCE [LARGE SCALE GENOMIC DNA]</scope>
    <source>
        <strain evidence="1 2">Ll15</strain>
    </source>
</reference>
<evidence type="ECO:0000313" key="2">
    <source>
        <dbReference type="Proteomes" id="UP001322664"/>
    </source>
</evidence>